<keyword evidence="3" id="KW-0238">DNA-binding</keyword>
<evidence type="ECO:0000313" key="6">
    <source>
        <dbReference type="Proteomes" id="UP000199700"/>
    </source>
</evidence>
<dbReference type="InterPro" id="IPR005650">
    <property type="entry name" value="BlaI_family"/>
</dbReference>
<proteinExistence type="inferred from homology"/>
<dbReference type="Pfam" id="PF03965">
    <property type="entry name" value="Penicillinase_R"/>
    <property type="match status" value="1"/>
</dbReference>
<comment type="similarity">
    <text evidence="1">Belongs to the BlaI transcriptional regulatory family.</text>
</comment>
<dbReference type="AlphaFoldDB" id="A0A1H1Q0N8"/>
<protein>
    <submittedName>
        <fullName evidence="5">Predicted transcriptional regulator</fullName>
    </submittedName>
</protein>
<evidence type="ECO:0000256" key="2">
    <source>
        <dbReference type="ARBA" id="ARBA00023015"/>
    </source>
</evidence>
<dbReference type="InterPro" id="IPR036390">
    <property type="entry name" value="WH_DNA-bd_sf"/>
</dbReference>
<reference evidence="5" key="1">
    <citation type="submission" date="2016-10" db="EMBL/GenBank/DDBJ databases">
        <authorList>
            <person name="Varghese N."/>
            <person name="Submissions S."/>
        </authorList>
    </citation>
    <scope>NUCLEOTIDE SEQUENCE [LARGE SCALE GENOMIC DNA]</scope>
    <source>
        <strain evidence="5">DSM 22082</strain>
    </source>
</reference>
<dbReference type="InterPro" id="IPR036388">
    <property type="entry name" value="WH-like_DNA-bd_sf"/>
</dbReference>
<dbReference type="EMBL" id="LT629739">
    <property type="protein sequence ID" value="SDS16985.1"/>
    <property type="molecule type" value="Genomic_DNA"/>
</dbReference>
<keyword evidence="6" id="KW-1185">Reference proteome</keyword>
<dbReference type="SUPFAM" id="SSF46785">
    <property type="entry name" value="Winged helix' DNA-binding domain"/>
    <property type="match status" value="1"/>
</dbReference>
<accession>A0A1H1Q0N8</accession>
<dbReference type="STRING" id="629680.SAMN04489751_1390"/>
<keyword evidence="4" id="KW-0804">Transcription</keyword>
<dbReference type="Proteomes" id="UP000199700">
    <property type="component" value="Chromosome"/>
</dbReference>
<name>A0A1H1Q0N8_BRESA</name>
<evidence type="ECO:0000256" key="3">
    <source>
        <dbReference type="ARBA" id="ARBA00023125"/>
    </source>
</evidence>
<dbReference type="Gene3D" id="1.10.10.10">
    <property type="entry name" value="Winged helix-like DNA-binding domain superfamily/Winged helix DNA-binding domain"/>
    <property type="match status" value="1"/>
</dbReference>
<evidence type="ECO:0000256" key="4">
    <source>
        <dbReference type="ARBA" id="ARBA00023163"/>
    </source>
</evidence>
<gene>
    <name evidence="5" type="ORF">SAMN04489751_1390</name>
</gene>
<dbReference type="OrthoDB" id="9813987at2"/>
<evidence type="ECO:0000256" key="1">
    <source>
        <dbReference type="ARBA" id="ARBA00011046"/>
    </source>
</evidence>
<dbReference type="GO" id="GO:0003677">
    <property type="term" value="F:DNA binding"/>
    <property type="evidence" value="ECO:0007669"/>
    <property type="project" value="UniProtKB-KW"/>
</dbReference>
<keyword evidence="2" id="KW-0805">Transcription regulation</keyword>
<dbReference type="GO" id="GO:0045892">
    <property type="term" value="P:negative regulation of DNA-templated transcription"/>
    <property type="evidence" value="ECO:0007669"/>
    <property type="project" value="InterPro"/>
</dbReference>
<organism evidence="5 6">
    <name type="scientific">Brevibacterium sandarakinum</name>
    <dbReference type="NCBI Taxonomy" id="629680"/>
    <lineage>
        <taxon>Bacteria</taxon>
        <taxon>Bacillati</taxon>
        <taxon>Actinomycetota</taxon>
        <taxon>Actinomycetes</taxon>
        <taxon>Micrococcales</taxon>
        <taxon>Brevibacteriaceae</taxon>
        <taxon>Brevibacterium</taxon>
    </lineage>
</organism>
<dbReference type="RefSeq" id="WP_092104306.1">
    <property type="nucleotide sequence ID" value="NZ_LT629739.1"/>
</dbReference>
<evidence type="ECO:0000313" key="5">
    <source>
        <dbReference type="EMBL" id="SDS16985.1"/>
    </source>
</evidence>
<sequence>MTRRKLGQLEAETLAVLAGQDRPVTIPALLEGLVGPPARTTVHTVLARLIDKDMVKRTLQGRRYMYELTVDESELAAEKMFSPLRSANDPTLVLSQFARGLDSDESEMLRRILRDSPETS</sequence>